<evidence type="ECO:0000313" key="3">
    <source>
        <dbReference type="Proteomes" id="UP000010467"/>
    </source>
</evidence>
<gene>
    <name evidence="2" type="ordered locus">Deipe_2666</name>
</gene>
<dbReference type="Proteomes" id="UP000010467">
    <property type="component" value="Chromosome"/>
</dbReference>
<evidence type="ECO:0000256" key="1">
    <source>
        <dbReference type="SAM" id="MobiDB-lite"/>
    </source>
</evidence>
<dbReference type="HOGENOM" id="CLU_2259127_0_0_0"/>
<dbReference type="EMBL" id="CP003382">
    <property type="protein sequence ID" value="AFZ68131.1"/>
    <property type="molecule type" value="Genomic_DNA"/>
</dbReference>
<dbReference type="STRING" id="937777.Deipe_2666"/>
<dbReference type="AlphaFoldDB" id="L0A2T0"/>
<dbReference type="KEGG" id="dpd:Deipe_2666"/>
<feature type="region of interest" description="Disordered" evidence="1">
    <location>
        <begin position="73"/>
        <end position="104"/>
    </location>
</feature>
<sequence>MKIRWTRRTLRLRLDDLESAALQRGETLRERIHFPGGDWSVELRGAQESELGMRDGVLQVTLDEDELRLFARQREDGIEREGQPRLLVEQERRPDDRSQEGSPA</sequence>
<dbReference type="OrthoDB" id="70481at2"/>
<protein>
    <submittedName>
        <fullName evidence="2">Uncharacterized protein</fullName>
    </submittedName>
</protein>
<proteinExistence type="predicted"/>
<evidence type="ECO:0000313" key="2">
    <source>
        <dbReference type="EMBL" id="AFZ68131.1"/>
    </source>
</evidence>
<dbReference type="PATRIC" id="fig|937777.3.peg.2676"/>
<reference evidence="3" key="1">
    <citation type="submission" date="2012-03" db="EMBL/GenBank/DDBJ databases">
        <title>Complete sequence of chromosome of Deinococcus peraridilitoris DSM 19664.</title>
        <authorList>
            <person name="Lucas S."/>
            <person name="Copeland A."/>
            <person name="Lapidus A."/>
            <person name="Glavina del Rio T."/>
            <person name="Dalin E."/>
            <person name="Tice H."/>
            <person name="Bruce D."/>
            <person name="Goodwin L."/>
            <person name="Pitluck S."/>
            <person name="Peters L."/>
            <person name="Mikhailova N."/>
            <person name="Lu M."/>
            <person name="Kyrpides N."/>
            <person name="Mavromatis K."/>
            <person name="Ivanova N."/>
            <person name="Brettin T."/>
            <person name="Detter J.C."/>
            <person name="Han C."/>
            <person name="Larimer F."/>
            <person name="Land M."/>
            <person name="Hauser L."/>
            <person name="Markowitz V."/>
            <person name="Cheng J.-F."/>
            <person name="Hugenholtz P."/>
            <person name="Woyke T."/>
            <person name="Wu D."/>
            <person name="Pukall R."/>
            <person name="Steenblock K."/>
            <person name="Brambilla E."/>
            <person name="Klenk H.-P."/>
            <person name="Eisen J.A."/>
        </authorList>
    </citation>
    <scope>NUCLEOTIDE SEQUENCE [LARGE SCALE GENOMIC DNA]</scope>
    <source>
        <strain evidence="3">DSM 19664 / LMG 22246 / CIP 109416 / KR-200</strain>
    </source>
</reference>
<dbReference type="RefSeq" id="WP_015236433.1">
    <property type="nucleotide sequence ID" value="NC_019793.1"/>
</dbReference>
<dbReference type="InterPro" id="IPR053825">
    <property type="entry name" value="DUF7009"/>
</dbReference>
<organism evidence="2 3">
    <name type="scientific">Deinococcus peraridilitoris (strain DSM 19664 / LMG 22246 / CIP 109416 / KR-200)</name>
    <dbReference type="NCBI Taxonomy" id="937777"/>
    <lineage>
        <taxon>Bacteria</taxon>
        <taxon>Thermotogati</taxon>
        <taxon>Deinococcota</taxon>
        <taxon>Deinococci</taxon>
        <taxon>Deinococcales</taxon>
        <taxon>Deinococcaceae</taxon>
        <taxon>Deinococcus</taxon>
    </lineage>
</organism>
<dbReference type="Pfam" id="PF22668">
    <property type="entry name" value="DUF7009"/>
    <property type="match status" value="1"/>
</dbReference>
<name>L0A2T0_DEIPD</name>
<accession>L0A2T0</accession>
<keyword evidence="3" id="KW-1185">Reference proteome</keyword>